<accession>W3WUP1</accession>
<feature type="region of interest" description="Disordered" evidence="1">
    <location>
        <begin position="388"/>
        <end position="426"/>
    </location>
</feature>
<dbReference type="Proteomes" id="UP000030651">
    <property type="component" value="Unassembled WGS sequence"/>
</dbReference>
<feature type="compositionally biased region" description="Acidic residues" evidence="1">
    <location>
        <begin position="405"/>
        <end position="422"/>
    </location>
</feature>
<evidence type="ECO:0000313" key="2">
    <source>
        <dbReference type="EMBL" id="ETS77560.1"/>
    </source>
</evidence>
<dbReference type="EMBL" id="KI912116">
    <property type="protein sequence ID" value="ETS77560.1"/>
    <property type="molecule type" value="Genomic_DNA"/>
</dbReference>
<dbReference type="AlphaFoldDB" id="W3WUP1"/>
<name>W3WUP1_PESFW</name>
<dbReference type="OMA" id="MAQRHFY"/>
<feature type="region of interest" description="Disordered" evidence="1">
    <location>
        <begin position="1"/>
        <end position="31"/>
    </location>
</feature>
<dbReference type="KEGG" id="pfy:PFICI_11434"/>
<evidence type="ECO:0000256" key="1">
    <source>
        <dbReference type="SAM" id="MobiDB-lite"/>
    </source>
</evidence>
<keyword evidence="3" id="KW-1185">Reference proteome</keyword>
<dbReference type="GeneID" id="19276447"/>
<dbReference type="OrthoDB" id="5236816at2759"/>
<reference evidence="3" key="1">
    <citation type="journal article" date="2015" name="BMC Genomics">
        <title>Genomic and transcriptomic analysis of the endophytic fungus Pestalotiopsis fici reveals its lifestyle and high potential for synthesis of natural products.</title>
        <authorList>
            <person name="Wang X."/>
            <person name="Zhang X."/>
            <person name="Liu L."/>
            <person name="Xiang M."/>
            <person name="Wang W."/>
            <person name="Sun X."/>
            <person name="Che Y."/>
            <person name="Guo L."/>
            <person name="Liu G."/>
            <person name="Guo L."/>
            <person name="Wang C."/>
            <person name="Yin W.B."/>
            <person name="Stadler M."/>
            <person name="Zhang X."/>
            <person name="Liu X."/>
        </authorList>
    </citation>
    <scope>NUCLEOTIDE SEQUENCE [LARGE SCALE GENOMIC DNA]</scope>
    <source>
        <strain evidence="3">W106-1 / CGMCC3.15140</strain>
    </source>
</reference>
<dbReference type="eggNOG" id="ENOG502RASH">
    <property type="taxonomic scope" value="Eukaryota"/>
</dbReference>
<dbReference type="RefSeq" id="XP_007838206.1">
    <property type="nucleotide sequence ID" value="XM_007840015.1"/>
</dbReference>
<sequence>MSVAAEAEGSTSNRSRRPRRSHTVPDRGSLWDVMHDHQGTSLFVLPLCWTDMHTRLLGCRFVRQPSQDTPVPSTHSSPRTSPPASLTLVAIGRDIDTLMTRDNPRNVVPKTRALRNIMSTLFPIHLGKPKANAELSLRFGGRLYQKAARAQVLWKHHDATMSFDSATTWTSSRNTSQLLASMSVNIASDAPILAYVSRSNLNHIRHNCFRIVQGPNRNPNIPVHRLQTLRSKNLVPSNLDEDPYFVATAISLAQQHFYPDGHRTNQIKQRDVTVRLFTISEEDQAFIVYTAKISSEFLMMFHSPESNPKPDATNFRIEYKHVPVWPILGLKERLGQALGEELVGNIDPLSMETFPDDEEEIFHVNELTPPKRRLDDVFSEVLNASFIEDPEPSSTEEMGVIGEENVAEDAPKDEEEELEEATASEKWHRWAKTAAFKAEKQRTFR</sequence>
<protein>
    <submittedName>
        <fullName evidence="2">Uncharacterized protein</fullName>
    </submittedName>
</protein>
<evidence type="ECO:0000313" key="3">
    <source>
        <dbReference type="Proteomes" id="UP000030651"/>
    </source>
</evidence>
<gene>
    <name evidence="2" type="ORF">PFICI_11434</name>
</gene>
<dbReference type="HOGENOM" id="CLU_037039_1_0_1"/>
<organism evidence="2 3">
    <name type="scientific">Pestalotiopsis fici (strain W106-1 / CGMCC3.15140)</name>
    <dbReference type="NCBI Taxonomy" id="1229662"/>
    <lineage>
        <taxon>Eukaryota</taxon>
        <taxon>Fungi</taxon>
        <taxon>Dikarya</taxon>
        <taxon>Ascomycota</taxon>
        <taxon>Pezizomycotina</taxon>
        <taxon>Sordariomycetes</taxon>
        <taxon>Xylariomycetidae</taxon>
        <taxon>Amphisphaeriales</taxon>
        <taxon>Sporocadaceae</taxon>
        <taxon>Pestalotiopsis</taxon>
    </lineage>
</organism>
<dbReference type="InParanoid" id="W3WUP1"/>
<proteinExistence type="predicted"/>